<sequence>MDPQPAPATRTITASRPPAAERRRFLSEIGELELRLAVIDDRFEALARRAGEAYGIWRGDTLGRAQRLASRAAQLERAGCLAPGERQRVAALLVTLRKRIEALDLRHDELRG</sequence>
<dbReference type="AlphaFoldDB" id="A0A4P6FR41"/>
<gene>
    <name evidence="1" type="ORF">ET445_06210</name>
</gene>
<dbReference type="RefSeq" id="WP_129189823.1">
    <property type="nucleotide sequence ID" value="NZ_CP035491.1"/>
</dbReference>
<dbReference type="EMBL" id="CP035491">
    <property type="protein sequence ID" value="QAY72998.1"/>
    <property type="molecule type" value="Genomic_DNA"/>
</dbReference>
<dbReference type="OrthoDB" id="5007436at2"/>
<dbReference type="Proteomes" id="UP000291259">
    <property type="component" value="Chromosome"/>
</dbReference>
<organism evidence="1 2">
    <name type="scientific">Agromyces protaetiae</name>
    <dbReference type="NCBI Taxonomy" id="2509455"/>
    <lineage>
        <taxon>Bacteria</taxon>
        <taxon>Bacillati</taxon>
        <taxon>Actinomycetota</taxon>
        <taxon>Actinomycetes</taxon>
        <taxon>Micrococcales</taxon>
        <taxon>Microbacteriaceae</taxon>
        <taxon>Agromyces</taxon>
    </lineage>
</organism>
<proteinExistence type="predicted"/>
<keyword evidence="2" id="KW-1185">Reference proteome</keyword>
<reference evidence="1 2" key="1">
    <citation type="submission" date="2019-01" db="EMBL/GenBank/DDBJ databases">
        <title>Genome sequencing of strain FW100M-8.</title>
        <authorList>
            <person name="Heo J."/>
            <person name="Kim S.-J."/>
            <person name="Kim J.-S."/>
            <person name="Hong S.-B."/>
            <person name="Kwon S.-W."/>
        </authorList>
    </citation>
    <scope>NUCLEOTIDE SEQUENCE [LARGE SCALE GENOMIC DNA]</scope>
    <source>
        <strain evidence="1 2">FW100M-8</strain>
    </source>
</reference>
<evidence type="ECO:0000313" key="2">
    <source>
        <dbReference type="Proteomes" id="UP000291259"/>
    </source>
</evidence>
<name>A0A4P6FR41_9MICO</name>
<accession>A0A4P6FR41</accession>
<protein>
    <submittedName>
        <fullName evidence="1">Uncharacterized protein</fullName>
    </submittedName>
</protein>
<dbReference type="KEGG" id="agf:ET445_06210"/>
<evidence type="ECO:0000313" key="1">
    <source>
        <dbReference type="EMBL" id="QAY72998.1"/>
    </source>
</evidence>